<accession>A0ACC1N1L8</accession>
<comment type="caution">
    <text evidence="1">The sequence shown here is derived from an EMBL/GenBank/DDBJ whole genome shotgun (WGS) entry which is preliminary data.</text>
</comment>
<gene>
    <name evidence="1" type="ORF">NQ176_g6951</name>
</gene>
<organism evidence="1 2">
    <name type="scientific">Zarea fungicola</name>
    <dbReference type="NCBI Taxonomy" id="93591"/>
    <lineage>
        <taxon>Eukaryota</taxon>
        <taxon>Fungi</taxon>
        <taxon>Dikarya</taxon>
        <taxon>Ascomycota</taxon>
        <taxon>Pezizomycotina</taxon>
        <taxon>Sordariomycetes</taxon>
        <taxon>Hypocreomycetidae</taxon>
        <taxon>Hypocreales</taxon>
        <taxon>Cordycipitaceae</taxon>
        <taxon>Zarea</taxon>
    </lineage>
</organism>
<proteinExistence type="predicted"/>
<protein>
    <submittedName>
        <fullName evidence="1">Uncharacterized protein</fullName>
    </submittedName>
</protein>
<sequence length="392" mass="44231">MADSRQTPGSAEENEVITDIVDDMTLMDLIAAHSQTEDGFATHLSMSGPEHISEGDIRVADDSLQNTRESAQQFQRPPVQSTRVIHMDLVNQEGIDAFYRVCNENDHSSHFQILHQATRNSTGREGEEEEDEDEEEEEEEGEEVDNNTTASIDCEEDIYFQRKNRALERLEAQGVPFLYPRHQMHRLRRDRAGFEAVLRPYYFHPPIGFNIRDYYSNYDESSALRVQRLREAALAAHNQATAPRGHASALGNSEADIMLLKERKKVAIKRYERIEQFVNRSAGYYASQKVVERHEHLINSVREKYAEIERQIFPEAPAAAEGARMNQTTVGFVLPEEEPMMLDHGVEAEMQPGRNTTGGGSSGSTAIISAAAQRTHDHVEGEGAVFRSRTAS</sequence>
<dbReference type="Proteomes" id="UP001143910">
    <property type="component" value="Unassembled WGS sequence"/>
</dbReference>
<keyword evidence="2" id="KW-1185">Reference proteome</keyword>
<evidence type="ECO:0000313" key="2">
    <source>
        <dbReference type="Proteomes" id="UP001143910"/>
    </source>
</evidence>
<evidence type="ECO:0000313" key="1">
    <source>
        <dbReference type="EMBL" id="KAJ2972799.1"/>
    </source>
</evidence>
<reference evidence="1" key="1">
    <citation type="submission" date="2022-08" db="EMBL/GenBank/DDBJ databases">
        <title>Genome Sequence of Lecanicillium fungicola.</title>
        <authorList>
            <person name="Buettner E."/>
        </authorList>
    </citation>
    <scope>NUCLEOTIDE SEQUENCE</scope>
    <source>
        <strain evidence="1">Babe33</strain>
    </source>
</reference>
<name>A0ACC1N1L8_9HYPO</name>
<dbReference type="EMBL" id="JANJQO010001080">
    <property type="protein sequence ID" value="KAJ2972799.1"/>
    <property type="molecule type" value="Genomic_DNA"/>
</dbReference>